<evidence type="ECO:0000313" key="5">
    <source>
        <dbReference type="Proteomes" id="UP000518206"/>
    </source>
</evidence>
<organism evidence="4 5">
    <name type="scientific">Cellulomonas cellasea</name>
    <dbReference type="NCBI Taxonomy" id="43670"/>
    <lineage>
        <taxon>Bacteria</taxon>
        <taxon>Bacillati</taxon>
        <taxon>Actinomycetota</taxon>
        <taxon>Actinomycetes</taxon>
        <taxon>Micrococcales</taxon>
        <taxon>Cellulomonadaceae</taxon>
        <taxon>Cellulomonas</taxon>
    </lineage>
</organism>
<sequence length="185" mass="20196">MMADPVHAPFPEHAPSVLRDELRTRIAAWGHPHAAELRERLADELRHRTAPAAGGPGQRRARPDAADPSSVLLTVLVYDGQDAVATASLQERDGRYEVTRLYVVPERRRRGLARRVLAELDEFARAAGVAEIVMGVPEELHELRALCARDGWVQVTPFGAHEGECYASPVDTSRVGASLARAGIV</sequence>
<comment type="caution">
    <text evidence="4">The sequence shown here is derived from an EMBL/GenBank/DDBJ whole genome shotgun (WGS) entry which is preliminary data.</text>
</comment>
<dbReference type="Proteomes" id="UP000518206">
    <property type="component" value="Unassembled WGS sequence"/>
</dbReference>
<protein>
    <submittedName>
        <fullName evidence="4">GNAT superfamily N-acetyltransferase</fullName>
    </submittedName>
</protein>
<reference evidence="4 5" key="1">
    <citation type="submission" date="2020-08" db="EMBL/GenBank/DDBJ databases">
        <title>The Agave Microbiome: Exploring the role of microbial communities in plant adaptations to desert environments.</title>
        <authorList>
            <person name="Partida-Martinez L.P."/>
        </authorList>
    </citation>
    <scope>NUCLEOTIDE SEQUENCE [LARGE SCALE GENOMIC DNA]</scope>
    <source>
        <strain evidence="4 5">RAS26</strain>
    </source>
</reference>
<dbReference type="GO" id="GO:0016747">
    <property type="term" value="F:acyltransferase activity, transferring groups other than amino-acyl groups"/>
    <property type="evidence" value="ECO:0007669"/>
    <property type="project" value="InterPro"/>
</dbReference>
<proteinExistence type="predicted"/>
<accession>A0A7W4YAB5</accession>
<dbReference type="Gene3D" id="3.40.630.30">
    <property type="match status" value="1"/>
</dbReference>
<dbReference type="AlphaFoldDB" id="A0A7W4YAB5"/>
<evidence type="ECO:0000256" key="2">
    <source>
        <dbReference type="ARBA" id="ARBA00023315"/>
    </source>
</evidence>
<name>A0A7W4YAB5_9CELL</name>
<keyword evidence="1 4" id="KW-0808">Transferase</keyword>
<dbReference type="PANTHER" id="PTHR43877">
    <property type="entry name" value="AMINOALKYLPHOSPHONATE N-ACETYLTRANSFERASE-RELATED-RELATED"/>
    <property type="match status" value="1"/>
</dbReference>
<evidence type="ECO:0000259" key="3">
    <source>
        <dbReference type="PROSITE" id="PS51186"/>
    </source>
</evidence>
<dbReference type="Pfam" id="PF00583">
    <property type="entry name" value="Acetyltransf_1"/>
    <property type="match status" value="1"/>
</dbReference>
<gene>
    <name evidence="4" type="ORF">FHR80_000130</name>
</gene>
<dbReference type="PANTHER" id="PTHR43877:SF2">
    <property type="entry name" value="AMINOALKYLPHOSPHONATE N-ACETYLTRANSFERASE-RELATED"/>
    <property type="match status" value="1"/>
</dbReference>
<evidence type="ECO:0000313" key="4">
    <source>
        <dbReference type="EMBL" id="MBB2921236.1"/>
    </source>
</evidence>
<dbReference type="SUPFAM" id="SSF55729">
    <property type="entry name" value="Acyl-CoA N-acyltransferases (Nat)"/>
    <property type="match status" value="1"/>
</dbReference>
<dbReference type="InterPro" id="IPR016181">
    <property type="entry name" value="Acyl_CoA_acyltransferase"/>
</dbReference>
<feature type="domain" description="N-acetyltransferase" evidence="3">
    <location>
        <begin position="8"/>
        <end position="182"/>
    </location>
</feature>
<dbReference type="PROSITE" id="PS51186">
    <property type="entry name" value="GNAT"/>
    <property type="match status" value="1"/>
</dbReference>
<reference evidence="4 5" key="2">
    <citation type="submission" date="2020-08" db="EMBL/GenBank/DDBJ databases">
        <authorList>
            <person name="Partida-Martinez L."/>
            <person name="Huntemann M."/>
            <person name="Clum A."/>
            <person name="Wang J."/>
            <person name="Palaniappan K."/>
            <person name="Ritter S."/>
            <person name="Chen I.-M."/>
            <person name="Stamatis D."/>
            <person name="Reddy T."/>
            <person name="O'Malley R."/>
            <person name="Daum C."/>
            <person name="Shapiro N."/>
            <person name="Ivanova N."/>
            <person name="Kyrpides N."/>
            <person name="Woyke T."/>
        </authorList>
    </citation>
    <scope>NUCLEOTIDE SEQUENCE [LARGE SCALE GENOMIC DNA]</scope>
    <source>
        <strain evidence="4 5">RAS26</strain>
    </source>
</reference>
<evidence type="ECO:0000256" key="1">
    <source>
        <dbReference type="ARBA" id="ARBA00022679"/>
    </source>
</evidence>
<dbReference type="InterPro" id="IPR000182">
    <property type="entry name" value="GNAT_dom"/>
</dbReference>
<dbReference type="RefSeq" id="WP_183294285.1">
    <property type="nucleotide sequence ID" value="NZ_JACHVX010000001.1"/>
</dbReference>
<keyword evidence="2" id="KW-0012">Acyltransferase</keyword>
<dbReference type="EMBL" id="JACHVX010000001">
    <property type="protein sequence ID" value="MBB2921236.1"/>
    <property type="molecule type" value="Genomic_DNA"/>
</dbReference>
<dbReference type="InterPro" id="IPR050832">
    <property type="entry name" value="Bact_Acetyltransf"/>
</dbReference>